<comment type="caution">
    <text evidence="2">The sequence shown here is derived from an EMBL/GenBank/DDBJ whole genome shotgun (WGS) entry which is preliminary data.</text>
</comment>
<sequence>MRGRDAVEKEVSALIPLKPARNKYITQTVWKTTFKILNKRAPLEGDGSLGSVGPMKQVEAETAPPLALPGK</sequence>
<feature type="region of interest" description="Disordered" evidence="1">
    <location>
        <begin position="42"/>
        <end position="71"/>
    </location>
</feature>
<proteinExistence type="predicted"/>
<accession>A0AAV7SRD9</accession>
<protein>
    <submittedName>
        <fullName evidence="2">Uncharacterized protein</fullName>
    </submittedName>
</protein>
<organism evidence="2 3">
    <name type="scientific">Pleurodeles waltl</name>
    <name type="common">Iberian ribbed newt</name>
    <dbReference type="NCBI Taxonomy" id="8319"/>
    <lineage>
        <taxon>Eukaryota</taxon>
        <taxon>Metazoa</taxon>
        <taxon>Chordata</taxon>
        <taxon>Craniata</taxon>
        <taxon>Vertebrata</taxon>
        <taxon>Euteleostomi</taxon>
        <taxon>Amphibia</taxon>
        <taxon>Batrachia</taxon>
        <taxon>Caudata</taxon>
        <taxon>Salamandroidea</taxon>
        <taxon>Salamandridae</taxon>
        <taxon>Pleurodelinae</taxon>
        <taxon>Pleurodeles</taxon>
    </lineage>
</organism>
<evidence type="ECO:0000256" key="1">
    <source>
        <dbReference type="SAM" id="MobiDB-lite"/>
    </source>
</evidence>
<name>A0AAV7SRD9_PLEWA</name>
<evidence type="ECO:0000313" key="3">
    <source>
        <dbReference type="Proteomes" id="UP001066276"/>
    </source>
</evidence>
<dbReference type="AlphaFoldDB" id="A0AAV7SRD9"/>
<dbReference type="EMBL" id="JANPWB010000008">
    <property type="protein sequence ID" value="KAJ1166720.1"/>
    <property type="molecule type" value="Genomic_DNA"/>
</dbReference>
<gene>
    <name evidence="2" type="ORF">NDU88_007117</name>
</gene>
<evidence type="ECO:0000313" key="2">
    <source>
        <dbReference type="EMBL" id="KAJ1166720.1"/>
    </source>
</evidence>
<dbReference type="Proteomes" id="UP001066276">
    <property type="component" value="Chromosome 4_2"/>
</dbReference>
<reference evidence="2" key="1">
    <citation type="journal article" date="2022" name="bioRxiv">
        <title>Sequencing and chromosome-scale assembly of the giantPleurodeles waltlgenome.</title>
        <authorList>
            <person name="Brown T."/>
            <person name="Elewa A."/>
            <person name="Iarovenko S."/>
            <person name="Subramanian E."/>
            <person name="Araus A.J."/>
            <person name="Petzold A."/>
            <person name="Susuki M."/>
            <person name="Suzuki K.-i.T."/>
            <person name="Hayashi T."/>
            <person name="Toyoda A."/>
            <person name="Oliveira C."/>
            <person name="Osipova E."/>
            <person name="Leigh N.D."/>
            <person name="Simon A."/>
            <person name="Yun M.H."/>
        </authorList>
    </citation>
    <scope>NUCLEOTIDE SEQUENCE</scope>
    <source>
        <strain evidence="2">20211129_DDA</strain>
        <tissue evidence="2">Liver</tissue>
    </source>
</reference>
<keyword evidence="3" id="KW-1185">Reference proteome</keyword>